<sequence>MWVRLLVAFSLSAHAWTQQTSARVQQGGTSFEWGWRLTPKEGTTVGHYYVKLPQAEQHVRYSADDSGYHGAVAVNTSDGHHTHITNIALGDKAIELNTQETPTIYENVSTTQQSYSQSAGQPVEIYLLQQQFSTSPPEPQNHVVQIFPTAEPNQIQYSSPSYYYQNVLTTPLYNIQTQHPAPKTENSISLHKEETTESYEAYSSSVVQVFKDHNCTNEDSVIESKGVSETQSANKLYADVPKYEVHNINTNVGANDGTERPLTYRGAVHFRVESPRENARSERYYYYSTVSPPTVAEDSIQAEKNDGITKLVASTQDLISNEDLLRINHAAEKHINAQNDDIIKPRSSFREQSRYQGYDNRSPFRNKVTVKAKIENILNSEIEHLGKDESKEQILQTSSNEYKFASPIIVPESSYDSYKEQALNNLVSTMVPYLQDGYQIVNIRNNMENQKKYEENSNSQTNEDYRSNGDTVDVTPRPIGQKYLAPITVALRLLNANESENYNSVEDHETADSELISDVIQNPKKEKTIVEVQESIPVSITHINDVEVHEYLEEGRSNDKDTLDIAKKLYNKYVQALESSKKIQNNMNNILYKYGMAKNNDNNENQEYENENDSKEKLETSSNTRSEVEIKANDDNNERSEYINYFNEYGQKIIQPIIIEKEVPITKYVDRFIEKQVPYPEPVEVVKQIEVDRPVAVPIPIEKVVEKPVEVTRYVDKPYPVGVLQPYPIPVEVPYPVEQKVFIDRPVHIPFPVEKLVEKQIVHQIPVPTPVGIPYEVQVPVEQKVLYPVPIETRVPYPVEVEKPVPVEKIVHKEVPVPYPVERQVPYPVPVETKVPVPYPVEKRVPVTVEKIVEKPVMVTKVVEKPIHVQVPVHHPVPVEVRVPQPYPVDRIVEKKVPYPVPVDRIVEKKVPIKVPYPVEKVVEKIVEKPVVVTKYIDKPYPVEKRVPYPVEKVVEKKVPYPVQVPIEVRVPYPVERFVEKPMPIPLQMQHHNTNVPDKVYGNHYHINNFQHTQQSQNIPQYIKYMQTGPEQQKQGNLSPNQIHMQNTKQTQQVFQDQQKQQQIQAYQQMLDDKRKALVQTTKWGNQYASSYQYINSTPTFEIQQFKKTPNLVNYLSYITNTNNPYYYYGPPPMKNYDQSWEKNNNYIVELKLRRTDRTPRISNLRIEYGFKPPLIPSTEVDLDGVPVKKEDEQK</sequence>
<keyword evidence="3" id="KW-1185">Reference proteome</keyword>
<feature type="region of interest" description="Disordered" evidence="1">
    <location>
        <begin position="601"/>
        <end position="633"/>
    </location>
</feature>
<dbReference type="RefSeq" id="XP_052747966.1">
    <property type="nucleotide sequence ID" value="XM_052892006.1"/>
</dbReference>
<evidence type="ECO:0000256" key="2">
    <source>
        <dbReference type="SAM" id="SignalP"/>
    </source>
</evidence>
<dbReference type="PANTHER" id="PTHR47771">
    <property type="entry name" value="LD27203P-RELATED"/>
    <property type="match status" value="1"/>
</dbReference>
<dbReference type="GeneID" id="128200042"/>
<accession>A0ABM3M945</accession>
<reference evidence="4" key="1">
    <citation type="submission" date="2025-08" db="UniProtKB">
        <authorList>
            <consortium name="RefSeq"/>
        </authorList>
    </citation>
    <scope>IDENTIFICATION</scope>
    <source>
        <tissue evidence="4">Whole larvae</tissue>
    </source>
</reference>
<evidence type="ECO:0000256" key="1">
    <source>
        <dbReference type="SAM" id="MobiDB-lite"/>
    </source>
</evidence>
<evidence type="ECO:0000313" key="4">
    <source>
        <dbReference type="RefSeq" id="XP_052747966.1"/>
    </source>
</evidence>
<keyword evidence="2" id="KW-0732">Signal</keyword>
<proteinExistence type="predicted"/>
<feature type="region of interest" description="Disordered" evidence="1">
    <location>
        <begin position="451"/>
        <end position="477"/>
    </location>
</feature>
<evidence type="ECO:0000313" key="3">
    <source>
        <dbReference type="Proteomes" id="UP001652740"/>
    </source>
</evidence>
<feature type="chain" id="PRO_5045432735" evidence="2">
    <location>
        <begin position="18"/>
        <end position="1195"/>
    </location>
</feature>
<gene>
    <name evidence="4" type="primary">LOC128200042</name>
</gene>
<feature type="signal peptide" evidence="2">
    <location>
        <begin position="1"/>
        <end position="17"/>
    </location>
</feature>
<organism evidence="3 4">
    <name type="scientific">Galleria mellonella</name>
    <name type="common">Greater wax moth</name>
    <dbReference type="NCBI Taxonomy" id="7137"/>
    <lineage>
        <taxon>Eukaryota</taxon>
        <taxon>Metazoa</taxon>
        <taxon>Ecdysozoa</taxon>
        <taxon>Arthropoda</taxon>
        <taxon>Hexapoda</taxon>
        <taxon>Insecta</taxon>
        <taxon>Pterygota</taxon>
        <taxon>Neoptera</taxon>
        <taxon>Endopterygota</taxon>
        <taxon>Lepidoptera</taxon>
        <taxon>Glossata</taxon>
        <taxon>Ditrysia</taxon>
        <taxon>Pyraloidea</taxon>
        <taxon>Pyralidae</taxon>
        <taxon>Galleriinae</taxon>
        <taxon>Galleria</taxon>
    </lineage>
</organism>
<dbReference type="PANTHER" id="PTHR47771:SF14">
    <property type="entry name" value="RH73259P"/>
    <property type="match status" value="1"/>
</dbReference>
<protein>
    <submittedName>
        <fullName evidence="4">Uncharacterized protein LOC128200042</fullName>
    </submittedName>
</protein>
<name>A0ABM3M945_GALME</name>
<dbReference type="Proteomes" id="UP001652740">
    <property type="component" value="Unplaced"/>
</dbReference>